<evidence type="ECO:0000256" key="1">
    <source>
        <dbReference type="SAM" id="MobiDB-lite"/>
    </source>
</evidence>
<dbReference type="EMBL" id="KN837231">
    <property type="protein sequence ID" value="KIJ32132.1"/>
    <property type="molecule type" value="Genomic_DNA"/>
</dbReference>
<dbReference type="HOGENOM" id="CLU_192415_0_0_1"/>
<name>A0A0C9USE6_SPHS4</name>
<sequence>MSQKGTQSPPLEATNEHIPMGISGVSDAHAAPKPMKDVDQRGEYFGQGESTGPNPASAGDDIASAAAQAEKSAQSVTNQHREQRKA</sequence>
<dbReference type="Proteomes" id="UP000054279">
    <property type="component" value="Unassembled WGS sequence"/>
</dbReference>
<protein>
    <submittedName>
        <fullName evidence="2">Unplaced genomic scaffold SPHSTscaffold_156, whole genome shotgun sequence</fullName>
    </submittedName>
</protein>
<reference evidence="2 3" key="1">
    <citation type="submission" date="2014-06" db="EMBL/GenBank/DDBJ databases">
        <title>Evolutionary Origins and Diversification of the Mycorrhizal Mutualists.</title>
        <authorList>
            <consortium name="DOE Joint Genome Institute"/>
            <consortium name="Mycorrhizal Genomics Consortium"/>
            <person name="Kohler A."/>
            <person name="Kuo A."/>
            <person name="Nagy L.G."/>
            <person name="Floudas D."/>
            <person name="Copeland A."/>
            <person name="Barry K.W."/>
            <person name="Cichocki N."/>
            <person name="Veneault-Fourrey C."/>
            <person name="LaButti K."/>
            <person name="Lindquist E.A."/>
            <person name="Lipzen A."/>
            <person name="Lundell T."/>
            <person name="Morin E."/>
            <person name="Murat C."/>
            <person name="Riley R."/>
            <person name="Ohm R."/>
            <person name="Sun H."/>
            <person name="Tunlid A."/>
            <person name="Henrissat B."/>
            <person name="Grigoriev I.V."/>
            <person name="Hibbett D.S."/>
            <person name="Martin F."/>
        </authorList>
    </citation>
    <scope>NUCLEOTIDE SEQUENCE [LARGE SCALE GENOMIC DNA]</scope>
    <source>
        <strain evidence="2 3">SS14</strain>
    </source>
</reference>
<dbReference type="AlphaFoldDB" id="A0A0C9USE6"/>
<proteinExistence type="predicted"/>
<keyword evidence="3" id="KW-1185">Reference proteome</keyword>
<evidence type="ECO:0000313" key="2">
    <source>
        <dbReference type="EMBL" id="KIJ32132.1"/>
    </source>
</evidence>
<gene>
    <name evidence="2" type="ORF">M422DRAFT_266066</name>
</gene>
<feature type="region of interest" description="Disordered" evidence="1">
    <location>
        <begin position="1"/>
        <end position="86"/>
    </location>
</feature>
<organism evidence="2 3">
    <name type="scientific">Sphaerobolus stellatus (strain SS14)</name>
    <dbReference type="NCBI Taxonomy" id="990650"/>
    <lineage>
        <taxon>Eukaryota</taxon>
        <taxon>Fungi</taxon>
        <taxon>Dikarya</taxon>
        <taxon>Basidiomycota</taxon>
        <taxon>Agaricomycotina</taxon>
        <taxon>Agaricomycetes</taxon>
        <taxon>Phallomycetidae</taxon>
        <taxon>Geastrales</taxon>
        <taxon>Sphaerobolaceae</taxon>
        <taxon>Sphaerobolus</taxon>
    </lineage>
</organism>
<accession>A0A0C9USE6</accession>
<feature type="compositionally biased region" description="Low complexity" evidence="1">
    <location>
        <begin position="56"/>
        <end position="75"/>
    </location>
</feature>
<dbReference type="OrthoDB" id="3143642at2759"/>
<evidence type="ECO:0000313" key="3">
    <source>
        <dbReference type="Proteomes" id="UP000054279"/>
    </source>
</evidence>